<keyword evidence="3" id="KW-0813">Transport</keyword>
<proteinExistence type="inferred from homology"/>
<name>A0A174ZSI8_9FIRM</name>
<dbReference type="InterPro" id="IPR003593">
    <property type="entry name" value="AAA+_ATPase"/>
</dbReference>
<protein>
    <submittedName>
        <fullName evidence="11">Amino acid ABC transporter ATP-binding protein</fullName>
    </submittedName>
    <submittedName>
        <fullName evidence="10">Arginine transport ATP-binding protein ArtM</fullName>
    </submittedName>
</protein>
<evidence type="ECO:0000256" key="3">
    <source>
        <dbReference type="ARBA" id="ARBA00022448"/>
    </source>
</evidence>
<evidence type="ECO:0000313" key="12">
    <source>
        <dbReference type="Proteomes" id="UP000095662"/>
    </source>
</evidence>
<sequence>MIDVKDLSKSFGNLHVLNGINEHIYKGEKVVIIGPSGSGKSTFLRCLNLMEKPTSGSICVEGEYITDRKANVNLIRRKMGMVFQHFNLFPHLTIKKNITLAPVKLGLMTKEEADAEAMRLLERVGLADKADAYPPQLSGGQKQRIAIVRALAMKPDVMLFDEPTSALDPEMVGEVLDLMKQLADDGMTMVVVTHEMGFAREVASRVMFMSDGQIVEQGPPDEFFANPKNPRLKDFLSKVL</sequence>
<dbReference type="GO" id="GO:0016887">
    <property type="term" value="F:ATP hydrolysis activity"/>
    <property type="evidence" value="ECO:0007669"/>
    <property type="project" value="InterPro"/>
</dbReference>
<dbReference type="Proteomes" id="UP001210809">
    <property type="component" value="Unassembled WGS sequence"/>
</dbReference>
<reference evidence="10 12" key="1">
    <citation type="submission" date="2015-09" db="EMBL/GenBank/DDBJ databases">
        <authorList>
            <consortium name="Pathogen Informatics"/>
        </authorList>
    </citation>
    <scope>NUCLEOTIDE SEQUENCE [LARGE SCALE GENOMIC DNA]</scope>
    <source>
        <strain evidence="10 12">2789STDY5834928</strain>
    </source>
</reference>
<dbReference type="InterPro" id="IPR050086">
    <property type="entry name" value="MetN_ABC_transporter-like"/>
</dbReference>
<dbReference type="SMART" id="SM00382">
    <property type="entry name" value="AAA"/>
    <property type="match status" value="1"/>
</dbReference>
<dbReference type="PROSITE" id="PS00211">
    <property type="entry name" value="ABC_TRANSPORTER_1"/>
    <property type="match status" value="1"/>
</dbReference>
<dbReference type="Proteomes" id="UP000095662">
    <property type="component" value="Unassembled WGS sequence"/>
</dbReference>
<evidence type="ECO:0000256" key="7">
    <source>
        <dbReference type="ARBA" id="ARBA00022970"/>
    </source>
</evidence>
<evidence type="ECO:0000256" key="1">
    <source>
        <dbReference type="ARBA" id="ARBA00004202"/>
    </source>
</evidence>
<reference evidence="11" key="2">
    <citation type="submission" date="2023-01" db="EMBL/GenBank/DDBJ databases">
        <title>Human gut microbiome strain richness.</title>
        <authorList>
            <person name="Chen-Liaw A."/>
        </authorList>
    </citation>
    <scope>NUCLEOTIDE SEQUENCE</scope>
    <source>
        <strain evidence="11">1001283st1_G1_1001283B150217_161031</strain>
    </source>
</reference>
<dbReference type="PANTHER" id="PTHR43166">
    <property type="entry name" value="AMINO ACID IMPORT ATP-BINDING PROTEIN"/>
    <property type="match status" value="1"/>
</dbReference>
<dbReference type="InterPro" id="IPR027417">
    <property type="entry name" value="P-loop_NTPase"/>
</dbReference>
<dbReference type="EMBL" id="CZBY01000019">
    <property type="protein sequence ID" value="CUQ90363.1"/>
    <property type="molecule type" value="Genomic_DNA"/>
</dbReference>
<dbReference type="EMBL" id="JAQLXW010000002">
    <property type="protein sequence ID" value="MDB8002842.1"/>
    <property type="molecule type" value="Genomic_DNA"/>
</dbReference>
<organism evidence="10 12">
    <name type="scientific">[Eubacterium] siraeum</name>
    <dbReference type="NCBI Taxonomy" id="39492"/>
    <lineage>
        <taxon>Bacteria</taxon>
        <taxon>Bacillati</taxon>
        <taxon>Bacillota</taxon>
        <taxon>Clostridia</taxon>
        <taxon>Eubacteriales</taxon>
        <taxon>Oscillospiraceae</taxon>
        <taxon>Oscillospiraceae incertae sedis</taxon>
    </lineage>
</organism>
<dbReference type="Gene3D" id="3.40.50.300">
    <property type="entry name" value="P-loop containing nucleotide triphosphate hydrolases"/>
    <property type="match status" value="1"/>
</dbReference>
<dbReference type="InterPro" id="IPR017871">
    <property type="entry name" value="ABC_transporter-like_CS"/>
</dbReference>
<evidence type="ECO:0000256" key="5">
    <source>
        <dbReference type="ARBA" id="ARBA00022741"/>
    </source>
</evidence>
<dbReference type="OrthoDB" id="9804199at2"/>
<dbReference type="PANTHER" id="PTHR43166:SF9">
    <property type="entry name" value="GLUTAMATE_ASPARTATE IMPORT ATP-BINDING PROTEIN GLTL"/>
    <property type="match status" value="1"/>
</dbReference>
<dbReference type="FunFam" id="3.40.50.300:FF:000020">
    <property type="entry name" value="Amino acid ABC transporter ATP-binding component"/>
    <property type="match status" value="1"/>
</dbReference>
<evidence type="ECO:0000256" key="4">
    <source>
        <dbReference type="ARBA" id="ARBA00022475"/>
    </source>
</evidence>
<comment type="similarity">
    <text evidence="2">Belongs to the ABC transporter superfamily.</text>
</comment>
<dbReference type="CDD" id="cd03262">
    <property type="entry name" value="ABC_HisP_GlnQ"/>
    <property type="match status" value="1"/>
</dbReference>
<evidence type="ECO:0000256" key="2">
    <source>
        <dbReference type="ARBA" id="ARBA00005417"/>
    </source>
</evidence>
<dbReference type="SUPFAM" id="SSF52540">
    <property type="entry name" value="P-loop containing nucleoside triphosphate hydrolases"/>
    <property type="match status" value="1"/>
</dbReference>
<evidence type="ECO:0000313" key="11">
    <source>
        <dbReference type="EMBL" id="MDB8002842.1"/>
    </source>
</evidence>
<dbReference type="PIRSF" id="PIRSF039085">
    <property type="entry name" value="ABC_ATPase_HisP"/>
    <property type="match status" value="1"/>
</dbReference>
<dbReference type="STRING" id="39492.ERS852540_02107"/>
<dbReference type="InterPro" id="IPR030679">
    <property type="entry name" value="ABC_ATPase_HisP-typ"/>
</dbReference>
<evidence type="ECO:0000256" key="8">
    <source>
        <dbReference type="ARBA" id="ARBA00023136"/>
    </source>
</evidence>
<dbReference type="GO" id="GO:0015424">
    <property type="term" value="F:ABC-type amino acid transporter activity"/>
    <property type="evidence" value="ECO:0007669"/>
    <property type="project" value="InterPro"/>
</dbReference>
<comment type="subcellular location">
    <subcellularLocation>
        <location evidence="1">Cell membrane</location>
        <topology evidence="1">Peripheral membrane protein</topology>
    </subcellularLocation>
</comment>
<dbReference type="GO" id="GO:0005886">
    <property type="term" value="C:plasma membrane"/>
    <property type="evidence" value="ECO:0007669"/>
    <property type="project" value="UniProtKB-SubCell"/>
</dbReference>
<keyword evidence="5" id="KW-0547">Nucleotide-binding</keyword>
<dbReference type="InterPro" id="IPR003439">
    <property type="entry name" value="ABC_transporter-like_ATP-bd"/>
</dbReference>
<accession>A0A174ZSI8</accession>
<evidence type="ECO:0000256" key="6">
    <source>
        <dbReference type="ARBA" id="ARBA00022840"/>
    </source>
</evidence>
<dbReference type="AlphaFoldDB" id="A0A174ZSI8"/>
<dbReference type="PROSITE" id="PS50893">
    <property type="entry name" value="ABC_TRANSPORTER_2"/>
    <property type="match status" value="1"/>
</dbReference>
<evidence type="ECO:0000259" key="9">
    <source>
        <dbReference type="PROSITE" id="PS50893"/>
    </source>
</evidence>
<dbReference type="GO" id="GO:0005524">
    <property type="term" value="F:ATP binding"/>
    <property type="evidence" value="ECO:0007669"/>
    <property type="project" value="UniProtKB-KW"/>
</dbReference>
<evidence type="ECO:0000313" key="10">
    <source>
        <dbReference type="EMBL" id="CUQ90363.1"/>
    </source>
</evidence>
<keyword evidence="4" id="KW-1003">Cell membrane</keyword>
<keyword evidence="7" id="KW-0029">Amino-acid transport</keyword>
<keyword evidence="6 10" id="KW-0067">ATP-binding</keyword>
<keyword evidence="8" id="KW-0472">Membrane</keyword>
<gene>
    <name evidence="10" type="primary">artM</name>
    <name evidence="10" type="ORF">ERS852540_02107</name>
    <name evidence="11" type="ORF">PNE09_02045</name>
</gene>
<dbReference type="Pfam" id="PF00005">
    <property type="entry name" value="ABC_tran"/>
    <property type="match status" value="1"/>
</dbReference>
<feature type="domain" description="ABC transporter" evidence="9">
    <location>
        <begin position="2"/>
        <end position="236"/>
    </location>
</feature>